<evidence type="ECO:0000256" key="1">
    <source>
        <dbReference type="SAM" id="Phobius"/>
    </source>
</evidence>
<keyword evidence="1" id="KW-1133">Transmembrane helix</keyword>
<dbReference type="PANTHER" id="PTHR38848">
    <property type="entry name" value="G-PROTEIN COUPLED RECEPTORS FAMILY 3 PROFILE DOMAIN-CONTAINING PROTEIN"/>
    <property type="match status" value="1"/>
</dbReference>
<gene>
    <name evidence="2" type="ORF">OEA41_008837</name>
</gene>
<evidence type="ECO:0000313" key="3">
    <source>
        <dbReference type="Proteomes" id="UP001276659"/>
    </source>
</evidence>
<protein>
    <submittedName>
        <fullName evidence="2">Uncharacterized protein</fullName>
    </submittedName>
</protein>
<keyword evidence="1" id="KW-0472">Membrane</keyword>
<reference evidence="2" key="1">
    <citation type="submission" date="2022-11" db="EMBL/GenBank/DDBJ databases">
        <title>Chromosomal genome sequence assembly and mating type (MAT) locus characterization of the leprose asexual lichenized fungus Lepraria neglecta (Nyl.) Erichsen.</title>
        <authorList>
            <person name="Allen J.L."/>
            <person name="Pfeffer B."/>
        </authorList>
    </citation>
    <scope>NUCLEOTIDE SEQUENCE</scope>
    <source>
        <strain evidence="2">Allen 5258</strain>
    </source>
</reference>
<feature type="transmembrane region" description="Helical" evidence="1">
    <location>
        <begin position="147"/>
        <end position="169"/>
    </location>
</feature>
<dbReference type="PANTHER" id="PTHR38848:SF3">
    <property type="entry name" value="G-PROTEIN COUPLED RECEPTORS FAMILY 3 PROFILE DOMAIN-CONTAINING PROTEIN"/>
    <property type="match status" value="1"/>
</dbReference>
<organism evidence="2 3">
    <name type="scientific">Lepraria neglecta</name>
    <dbReference type="NCBI Taxonomy" id="209136"/>
    <lineage>
        <taxon>Eukaryota</taxon>
        <taxon>Fungi</taxon>
        <taxon>Dikarya</taxon>
        <taxon>Ascomycota</taxon>
        <taxon>Pezizomycotina</taxon>
        <taxon>Lecanoromycetes</taxon>
        <taxon>OSLEUM clade</taxon>
        <taxon>Lecanoromycetidae</taxon>
        <taxon>Lecanorales</taxon>
        <taxon>Lecanorineae</taxon>
        <taxon>Stereocaulaceae</taxon>
        <taxon>Lepraria</taxon>
    </lineage>
</organism>
<feature type="transmembrane region" description="Helical" evidence="1">
    <location>
        <begin position="39"/>
        <end position="57"/>
    </location>
</feature>
<feature type="transmembrane region" description="Helical" evidence="1">
    <location>
        <begin position="195"/>
        <end position="214"/>
    </location>
</feature>
<accession>A0AAD9Z0G6</accession>
<sequence length="357" mass="39412">MQDLDNIKTFATDLVRHAVIRALNSDEDPHTSPFWYGKVIYTAVGLLSIMIVCSLLATRLKTLGLNSYVAINMIRVLTVIVYLGAICFIISASILISGWDFTTEALCRAAIDLCLVFYLSHKTFMNLFLVERTHQIRACEVARHKDVLFYIGVAVVLGGFGTIAAFAFMDPVASVSNTDGKCRIGLPPTATLPLLVYNIMINFLITGAFCLLSLRHIRKQSSKKIVDVFKSTLPFHSMTVIPTQENVLLFLLVKSTIGAIAIIIPTIINLALLFRTHGHELSWLCLTICTIDGSCLDALPFPLCLIANGTLVTWSTIIVHWLTANPPDLEHKPARHTVMLPNGTVHTQPIFARSQGH</sequence>
<name>A0AAD9Z0G6_9LECA</name>
<feature type="transmembrane region" description="Helical" evidence="1">
    <location>
        <begin position="247"/>
        <end position="274"/>
    </location>
</feature>
<keyword evidence="1" id="KW-0812">Transmembrane</keyword>
<dbReference type="Proteomes" id="UP001276659">
    <property type="component" value="Unassembled WGS sequence"/>
</dbReference>
<proteinExistence type="predicted"/>
<dbReference type="AlphaFoldDB" id="A0AAD9Z0G6"/>
<feature type="transmembrane region" description="Helical" evidence="1">
    <location>
        <begin position="69"/>
        <end position="95"/>
    </location>
</feature>
<comment type="caution">
    <text evidence="2">The sequence shown here is derived from an EMBL/GenBank/DDBJ whole genome shotgun (WGS) entry which is preliminary data.</text>
</comment>
<evidence type="ECO:0000313" key="2">
    <source>
        <dbReference type="EMBL" id="KAK3169454.1"/>
    </source>
</evidence>
<dbReference type="EMBL" id="JASNWA010000009">
    <property type="protein sequence ID" value="KAK3169454.1"/>
    <property type="molecule type" value="Genomic_DNA"/>
</dbReference>
<feature type="transmembrane region" description="Helical" evidence="1">
    <location>
        <begin position="101"/>
        <end position="119"/>
    </location>
</feature>
<keyword evidence="3" id="KW-1185">Reference proteome</keyword>